<dbReference type="PANTHER" id="PTHR30616:SF3">
    <property type="entry name" value="PURINE NUCLEOSIDE PHOSPHORYLASE"/>
    <property type="match status" value="1"/>
</dbReference>
<evidence type="ECO:0000256" key="7">
    <source>
        <dbReference type="ARBA" id="ARBA00048968"/>
    </source>
</evidence>
<evidence type="ECO:0000313" key="10">
    <source>
        <dbReference type="EMBL" id="AIA30202.1"/>
    </source>
</evidence>
<dbReference type="KEGG" id="lfp:Y981_03715"/>
<dbReference type="InterPro" id="IPR003730">
    <property type="entry name" value="Cu_polyphenol_OxRdtase"/>
</dbReference>
<dbReference type="SUPFAM" id="SSF64438">
    <property type="entry name" value="CNF1/YfiH-like putative cysteine hydrolases"/>
    <property type="match status" value="1"/>
</dbReference>
<dbReference type="CDD" id="cd16833">
    <property type="entry name" value="YfiH"/>
    <property type="match status" value="1"/>
</dbReference>
<evidence type="ECO:0000256" key="4">
    <source>
        <dbReference type="ARBA" id="ARBA00022723"/>
    </source>
</evidence>
<keyword evidence="11" id="KW-1185">Reference proteome</keyword>
<dbReference type="RefSeq" id="WP_023525776.1">
    <property type="nucleotide sequence ID" value="NZ_CP007243.1"/>
</dbReference>
<accession>A0A059XYA8</accession>
<dbReference type="GO" id="GO:0005507">
    <property type="term" value="F:copper ion binding"/>
    <property type="evidence" value="ECO:0007669"/>
    <property type="project" value="TreeGrafter"/>
</dbReference>
<evidence type="ECO:0000256" key="2">
    <source>
        <dbReference type="ARBA" id="ARBA00007353"/>
    </source>
</evidence>
<comment type="catalytic activity">
    <reaction evidence="7">
        <text>adenosine + phosphate = alpha-D-ribose 1-phosphate + adenine</text>
        <dbReference type="Rhea" id="RHEA:27642"/>
        <dbReference type="ChEBI" id="CHEBI:16335"/>
        <dbReference type="ChEBI" id="CHEBI:16708"/>
        <dbReference type="ChEBI" id="CHEBI:43474"/>
        <dbReference type="ChEBI" id="CHEBI:57720"/>
        <dbReference type="EC" id="2.4.2.1"/>
    </reaction>
    <physiologicalReaction direction="left-to-right" evidence="7">
        <dbReference type="Rhea" id="RHEA:27643"/>
    </physiologicalReaction>
</comment>
<gene>
    <name evidence="10" type="ORF">Y981_03715</name>
</gene>
<comment type="catalytic activity">
    <reaction evidence="8">
        <text>S-methyl-5'-thioadenosine + phosphate = 5-(methylsulfanyl)-alpha-D-ribose 1-phosphate + adenine</text>
        <dbReference type="Rhea" id="RHEA:11852"/>
        <dbReference type="ChEBI" id="CHEBI:16708"/>
        <dbReference type="ChEBI" id="CHEBI:17509"/>
        <dbReference type="ChEBI" id="CHEBI:43474"/>
        <dbReference type="ChEBI" id="CHEBI:58533"/>
        <dbReference type="EC" id="2.4.2.28"/>
    </reaction>
    <physiologicalReaction direction="left-to-right" evidence="8">
        <dbReference type="Rhea" id="RHEA:11853"/>
    </physiologicalReaction>
</comment>
<keyword evidence="3" id="KW-0808">Transferase</keyword>
<dbReference type="PANTHER" id="PTHR30616">
    <property type="entry name" value="UNCHARACTERIZED PROTEIN YFIH"/>
    <property type="match status" value="1"/>
</dbReference>
<comment type="similarity">
    <text evidence="2 9">Belongs to the purine nucleoside phosphorylase YfiH/LACC1 family.</text>
</comment>
<evidence type="ECO:0000256" key="3">
    <source>
        <dbReference type="ARBA" id="ARBA00022679"/>
    </source>
</evidence>
<reference evidence="11" key="1">
    <citation type="submission" date="2014-02" db="EMBL/GenBank/DDBJ databases">
        <title>Complete genome sequence and comparative genomic analysis of the nitrogen-fixing bacterium Leptospirillum ferriphilum YSK.</title>
        <authorList>
            <person name="Guo X."/>
            <person name="Yin H."/>
            <person name="Liang Y."/>
            <person name="Hu Q."/>
            <person name="Ma L."/>
            <person name="Xiao Y."/>
            <person name="Zhang X."/>
            <person name="Qiu G."/>
            <person name="Liu X."/>
        </authorList>
    </citation>
    <scope>NUCLEOTIDE SEQUENCE [LARGE SCALE GENOMIC DNA]</scope>
    <source>
        <strain evidence="11">YSK</strain>
    </source>
</reference>
<dbReference type="Gene3D" id="3.60.140.10">
    <property type="entry name" value="CNF1/YfiH-like putative cysteine hydrolases"/>
    <property type="match status" value="1"/>
</dbReference>
<evidence type="ECO:0000256" key="9">
    <source>
        <dbReference type="RuleBase" id="RU361274"/>
    </source>
</evidence>
<reference evidence="10 11" key="2">
    <citation type="journal article" date="2015" name="Biomed. Res. Int.">
        <title>Effects of Arsenite Resistance on the Growth and Functional Gene Expression of Leptospirillum ferriphilum and Acidithiobacillus thiooxidans in Pure Culture and Coculture.</title>
        <authorList>
            <person name="Jiang H."/>
            <person name="Liang Y."/>
            <person name="Yin H."/>
            <person name="Xiao Y."/>
            <person name="Guo X."/>
            <person name="Xu Y."/>
            <person name="Hu Q."/>
            <person name="Liu H."/>
            <person name="Liu X."/>
        </authorList>
    </citation>
    <scope>NUCLEOTIDE SEQUENCE [LARGE SCALE GENOMIC DNA]</scope>
    <source>
        <strain evidence="10 11">YSK</strain>
    </source>
</reference>
<dbReference type="OrthoDB" id="4279at2"/>
<dbReference type="Pfam" id="PF02578">
    <property type="entry name" value="Cu-oxidase_4"/>
    <property type="match status" value="1"/>
</dbReference>
<dbReference type="EMBL" id="CP007243">
    <property type="protein sequence ID" value="AIA30202.1"/>
    <property type="molecule type" value="Genomic_DNA"/>
</dbReference>
<evidence type="ECO:0000313" key="11">
    <source>
        <dbReference type="Proteomes" id="UP000027059"/>
    </source>
</evidence>
<dbReference type="NCBIfam" id="TIGR00726">
    <property type="entry name" value="peptidoglycan editing factor PgeF"/>
    <property type="match status" value="1"/>
</dbReference>
<organism evidence="10 11">
    <name type="scientific">Leptospirillum ferriphilum YSK</name>
    <dbReference type="NCBI Taxonomy" id="1441628"/>
    <lineage>
        <taxon>Bacteria</taxon>
        <taxon>Pseudomonadati</taxon>
        <taxon>Nitrospirota</taxon>
        <taxon>Nitrospiria</taxon>
        <taxon>Nitrospirales</taxon>
        <taxon>Nitrospiraceae</taxon>
        <taxon>Leptospirillum</taxon>
    </lineage>
</organism>
<dbReference type="InterPro" id="IPR011324">
    <property type="entry name" value="Cytotoxic_necrot_fac-like_cat"/>
</dbReference>
<proteinExistence type="inferred from homology"/>
<sequence length="216" mass="23653">MFLHHPLFSSRGIEHGFGTRNPSSAGQDACFFRQVHGTSVLETFPGGATKDRPEADGGWTSCPGTAVAVWTADCVPVLISDEQGEFVAAVHAGWRGTVRGILPEAIRTLRSASGQDSSRFFSVIGPSIKSCCYTVGADVWSEVSHVWPSWKPRRESSNLDLAGLLRHQLFEEGFGSEQIGEISLCTRCHPDLFFSHRGMGEKRAGRSMLNFIRRKG</sequence>
<dbReference type="HOGENOM" id="CLU_065784_2_2_0"/>
<dbReference type="Proteomes" id="UP000027059">
    <property type="component" value="Chromosome"/>
</dbReference>
<dbReference type="InterPro" id="IPR038371">
    <property type="entry name" value="Cu_polyphenol_OxRdtase_sf"/>
</dbReference>
<evidence type="ECO:0000256" key="5">
    <source>
        <dbReference type="ARBA" id="ARBA00022833"/>
    </source>
</evidence>
<comment type="catalytic activity">
    <reaction evidence="1">
        <text>inosine + phosphate = alpha-D-ribose 1-phosphate + hypoxanthine</text>
        <dbReference type="Rhea" id="RHEA:27646"/>
        <dbReference type="ChEBI" id="CHEBI:17368"/>
        <dbReference type="ChEBI" id="CHEBI:17596"/>
        <dbReference type="ChEBI" id="CHEBI:43474"/>
        <dbReference type="ChEBI" id="CHEBI:57720"/>
        <dbReference type="EC" id="2.4.2.1"/>
    </reaction>
    <physiologicalReaction direction="left-to-right" evidence="1">
        <dbReference type="Rhea" id="RHEA:27647"/>
    </physiologicalReaction>
</comment>
<evidence type="ECO:0000256" key="6">
    <source>
        <dbReference type="ARBA" id="ARBA00047989"/>
    </source>
</evidence>
<keyword evidence="5" id="KW-0862">Zinc</keyword>
<protein>
    <recommendedName>
        <fullName evidence="9">Purine nucleoside phosphorylase</fullName>
    </recommendedName>
</protein>
<dbReference type="GO" id="GO:0017061">
    <property type="term" value="F:S-methyl-5-thioadenosine phosphorylase activity"/>
    <property type="evidence" value="ECO:0007669"/>
    <property type="project" value="UniProtKB-EC"/>
</dbReference>
<keyword evidence="4" id="KW-0479">Metal-binding</keyword>
<evidence type="ECO:0000256" key="8">
    <source>
        <dbReference type="ARBA" id="ARBA00049893"/>
    </source>
</evidence>
<name>A0A059XYA8_9BACT</name>
<comment type="catalytic activity">
    <reaction evidence="6">
        <text>adenosine + H2O + H(+) = inosine + NH4(+)</text>
        <dbReference type="Rhea" id="RHEA:24408"/>
        <dbReference type="ChEBI" id="CHEBI:15377"/>
        <dbReference type="ChEBI" id="CHEBI:15378"/>
        <dbReference type="ChEBI" id="CHEBI:16335"/>
        <dbReference type="ChEBI" id="CHEBI:17596"/>
        <dbReference type="ChEBI" id="CHEBI:28938"/>
        <dbReference type="EC" id="3.5.4.4"/>
    </reaction>
    <physiologicalReaction direction="left-to-right" evidence="6">
        <dbReference type="Rhea" id="RHEA:24409"/>
    </physiologicalReaction>
</comment>
<evidence type="ECO:0000256" key="1">
    <source>
        <dbReference type="ARBA" id="ARBA00000553"/>
    </source>
</evidence>
<dbReference type="AlphaFoldDB" id="A0A059XYA8"/>